<reference evidence="1 2" key="1">
    <citation type="journal article" date="2013" name="Proc. Natl. Acad. Sci. U.S.A.">
        <title>Twelve previously unknown phage genera are ubiquitous in global oceans.</title>
        <authorList>
            <person name="Holmfeldt K."/>
            <person name="Solonenko N."/>
            <person name="Shah M."/>
            <person name="Corrier K."/>
            <person name="Riemann L."/>
            <person name="Verberkmoes N.C."/>
            <person name="Sullivan M.B."/>
        </authorList>
    </citation>
    <scope>NUCLEOTIDE SEQUENCE [LARGE SCALE GENOMIC DNA]</scope>
    <source>
        <strain evidence="1">Phi10:1</strain>
    </source>
</reference>
<dbReference type="KEGG" id="vg:16797013"/>
<name>S0A1Q4_9CAUD</name>
<dbReference type="Proteomes" id="UP000014711">
    <property type="component" value="Segment"/>
</dbReference>
<evidence type="ECO:0000313" key="2">
    <source>
        <dbReference type="Proteomes" id="UP000014711"/>
    </source>
</evidence>
<evidence type="ECO:0000313" key="1">
    <source>
        <dbReference type="EMBL" id="AGO48417.1"/>
    </source>
</evidence>
<dbReference type="OrthoDB" id="7423at10239"/>
<gene>
    <name evidence="1" type="ORF">Phi10:1_gp076</name>
</gene>
<keyword evidence="1" id="KW-0378">Hydrolase</keyword>
<protein>
    <submittedName>
        <fullName evidence="1">Phage prohead protease protein</fullName>
    </submittedName>
</protein>
<dbReference type="GO" id="GO:0006508">
    <property type="term" value="P:proteolysis"/>
    <property type="evidence" value="ECO:0007669"/>
    <property type="project" value="UniProtKB-KW"/>
</dbReference>
<keyword evidence="2" id="KW-1185">Reference proteome</keyword>
<dbReference type="GO" id="GO:0008233">
    <property type="term" value="F:peptidase activity"/>
    <property type="evidence" value="ECO:0007669"/>
    <property type="project" value="UniProtKB-KW"/>
</dbReference>
<dbReference type="EMBL" id="KC821618">
    <property type="protein sequence ID" value="AGO48417.1"/>
    <property type="molecule type" value="Genomic_DNA"/>
</dbReference>
<dbReference type="RefSeq" id="YP_008241995.1">
    <property type="nucleotide sequence ID" value="NC_021802.1"/>
</dbReference>
<organism evidence="1 2">
    <name type="scientific">Cellulophaga phage phi10:1</name>
    <dbReference type="NCBI Taxonomy" id="1327981"/>
    <lineage>
        <taxon>Viruses</taxon>
        <taxon>Duplodnaviria</taxon>
        <taxon>Heunggongvirae</taxon>
        <taxon>Uroviricota</taxon>
        <taxon>Caudoviricetes</taxon>
        <taxon>Assiduviridae</taxon>
        <taxon>Cebadecemvirus</taxon>
        <taxon>Cebadecemvirus phi10una</taxon>
    </lineage>
</organism>
<accession>S0A1Q4</accession>
<dbReference type="GeneID" id="16797013"/>
<proteinExistence type="predicted"/>
<reference evidence="2" key="2">
    <citation type="submission" date="2013-03" db="EMBL/GenBank/DDBJ databases">
        <title>The Cellulophaga phages: a novel, diverse, and globally ubiquitous model system.</title>
        <authorList>
            <person name="Holmfeldt K."/>
            <person name="Solonenko N."/>
            <person name="Shah M."/>
            <person name="Corrier K."/>
            <person name="Riemann L."/>
            <person name="VerBerkmoes N.C."/>
            <person name="Sullivan M.B."/>
        </authorList>
    </citation>
    <scope>NUCLEOTIDE SEQUENCE [LARGE SCALE GENOMIC DNA]</scope>
</reference>
<sequence>MDFKQLSYDLKDFDEKKGIVVAYANAYDFKDSDGDISARGSFNKTVKENYKRIRVLKDHNPTVSLGVPLSLDVEDSFGLLTTTKFNLNKEVSRDMFTDIQLMKENGLNAELSIGYQVLSRDTKNKSIINEYKLMEYSFLSSWAANELSTVQDVKGIQTHYGILELIEKKYNLPYSDTRLREIETILKALSSNEPLDILNTPKDEPLILDTLKSFTNSLNLK</sequence>
<keyword evidence="1" id="KW-0645">Protease</keyword>